<gene>
    <name evidence="1" type="ORF">IMG5_161120</name>
</gene>
<organism evidence="1 2">
    <name type="scientific">Ichthyophthirius multifiliis</name>
    <name type="common">White spot disease agent</name>
    <name type="synonym">Ich</name>
    <dbReference type="NCBI Taxonomy" id="5932"/>
    <lineage>
        <taxon>Eukaryota</taxon>
        <taxon>Sar</taxon>
        <taxon>Alveolata</taxon>
        <taxon>Ciliophora</taxon>
        <taxon>Intramacronucleata</taxon>
        <taxon>Oligohymenophorea</taxon>
        <taxon>Hymenostomatida</taxon>
        <taxon>Ophryoglenina</taxon>
        <taxon>Ichthyophthirius</taxon>
    </lineage>
</organism>
<protein>
    <submittedName>
        <fullName evidence="1">Uncharacterized protein</fullName>
    </submittedName>
</protein>
<dbReference type="EMBL" id="GL984174">
    <property type="protein sequence ID" value="EGR29196.1"/>
    <property type="molecule type" value="Genomic_DNA"/>
</dbReference>
<dbReference type="Proteomes" id="UP000008983">
    <property type="component" value="Unassembled WGS sequence"/>
</dbReference>
<keyword evidence="2" id="KW-1185">Reference proteome</keyword>
<proteinExistence type="predicted"/>
<dbReference type="GeneID" id="14905289"/>
<name>G0R013_ICHMU</name>
<accession>G0R013</accession>
<evidence type="ECO:0000313" key="2">
    <source>
        <dbReference type="Proteomes" id="UP000008983"/>
    </source>
</evidence>
<dbReference type="AlphaFoldDB" id="G0R013"/>
<evidence type="ECO:0000313" key="1">
    <source>
        <dbReference type="EMBL" id="EGR29196.1"/>
    </source>
</evidence>
<dbReference type="InParanoid" id="G0R013"/>
<reference evidence="1 2" key="1">
    <citation type="submission" date="2011-07" db="EMBL/GenBank/DDBJ databases">
        <authorList>
            <person name="Coyne R."/>
            <person name="Brami D."/>
            <person name="Johnson J."/>
            <person name="Hostetler J."/>
            <person name="Hannick L."/>
            <person name="Clark T."/>
            <person name="Cassidy-Hanley D."/>
            <person name="Inman J."/>
        </authorList>
    </citation>
    <scope>NUCLEOTIDE SEQUENCE [LARGE SCALE GENOMIC DNA]</scope>
    <source>
        <strain evidence="1 2">G5</strain>
    </source>
</reference>
<dbReference type="RefSeq" id="XP_004030432.1">
    <property type="nucleotide sequence ID" value="XM_004030384.1"/>
</dbReference>
<sequence>MTTYTKRNITNVFQLDISQQITDKCEIDKDCIVVVDLTSSSQICKDSSCNQIKGELNYQVSDTMYIKIYLLDQTYTKNLELKGVYFMDNNLVLNITELTKIVSSSAGNIVLAVKLMEPAVDAKIQVQIIIKSQSSGLRRLGQEDVSRIKKNFSLNIYGQTQQTSKNSNIQLEEDISYMYKCMDLFQWFNCNTNSLNKPIQLKNFLFSFVIL</sequence>